<reference evidence="6" key="1">
    <citation type="journal article" date="2021" name="Sci. Rep.">
        <title>Diploid genomic architecture of Nitzschia inconspicua, an elite biomass production diatom.</title>
        <authorList>
            <person name="Oliver A."/>
            <person name="Podell S."/>
            <person name="Pinowska A."/>
            <person name="Traller J.C."/>
            <person name="Smith S.R."/>
            <person name="McClure R."/>
            <person name="Beliaev A."/>
            <person name="Bohutskyi P."/>
            <person name="Hill E.A."/>
            <person name="Rabines A."/>
            <person name="Zheng H."/>
            <person name="Allen L.Z."/>
            <person name="Kuo A."/>
            <person name="Grigoriev I.V."/>
            <person name="Allen A.E."/>
            <person name="Hazlebeck D."/>
            <person name="Allen E.E."/>
        </authorList>
    </citation>
    <scope>NUCLEOTIDE SEQUENCE</scope>
    <source>
        <strain evidence="6">Hildebrandi</strain>
    </source>
</reference>
<dbReference type="CDD" id="cd02121">
    <property type="entry name" value="PA_GCPII_like"/>
    <property type="match status" value="1"/>
</dbReference>
<dbReference type="EMBL" id="JAGRRH010000004">
    <property type="protein sequence ID" value="KAG7370567.1"/>
    <property type="molecule type" value="Genomic_DNA"/>
</dbReference>
<comment type="similarity">
    <text evidence="1">Belongs to the peptidase M28 family. M28B subfamily.</text>
</comment>
<dbReference type="GO" id="GO:0004180">
    <property type="term" value="F:carboxypeptidase activity"/>
    <property type="evidence" value="ECO:0007669"/>
    <property type="project" value="TreeGrafter"/>
</dbReference>
<dbReference type="Proteomes" id="UP000693970">
    <property type="component" value="Unassembled WGS sequence"/>
</dbReference>
<keyword evidence="6" id="KW-0645">Protease</keyword>
<dbReference type="OrthoDB" id="10013407at2759"/>
<feature type="domain" description="Transferrin receptor-like dimerisation" evidence="4">
    <location>
        <begin position="674"/>
        <end position="794"/>
    </location>
</feature>
<feature type="domain" description="PA" evidence="3">
    <location>
        <begin position="202"/>
        <end position="282"/>
    </location>
</feature>
<gene>
    <name evidence="6" type="ORF">IV203_019137</name>
</gene>
<dbReference type="InterPro" id="IPR003137">
    <property type="entry name" value="PA_domain"/>
</dbReference>
<keyword evidence="2" id="KW-0472">Membrane</keyword>
<dbReference type="InterPro" id="IPR007365">
    <property type="entry name" value="TFR-like_dimer_dom"/>
</dbReference>
<dbReference type="PANTHER" id="PTHR10404:SF46">
    <property type="entry name" value="VACUOLAR PROTEIN SORTING-ASSOCIATED PROTEIN 70"/>
    <property type="match status" value="1"/>
</dbReference>
<evidence type="ECO:0000313" key="7">
    <source>
        <dbReference type="Proteomes" id="UP000693970"/>
    </source>
</evidence>
<feature type="domain" description="Peptidase M28" evidence="5">
    <location>
        <begin position="386"/>
        <end position="606"/>
    </location>
</feature>
<keyword evidence="7" id="KW-1185">Reference proteome</keyword>
<proteinExistence type="inferred from homology"/>
<keyword evidence="6" id="KW-0378">Hydrolase</keyword>
<dbReference type="PANTHER" id="PTHR10404">
    <property type="entry name" value="N-ACETYLATED-ALPHA-LINKED ACIDIC DIPEPTIDASE"/>
    <property type="match status" value="1"/>
</dbReference>
<accession>A0A9K3LYL9</accession>
<keyword evidence="2" id="KW-1133">Transmembrane helix</keyword>
<evidence type="ECO:0000256" key="1">
    <source>
        <dbReference type="ARBA" id="ARBA00005634"/>
    </source>
</evidence>
<protein>
    <submittedName>
        <fullName evidence="6">Aminopeptidase</fullName>
    </submittedName>
</protein>
<sequence length="798" mass="88558">MTWLRHPSLGYGILFVILVSVVLPFILSAVNSQSGHRDYECPPIMRKRPLLSSSFSDDEEIFLSVPSTDSARSSLYFITRQPHVAGTEGDRLMADFVANEFQQAGIPNVTTFDLKVLLNYPRNPPSLELVEASVETEMEQVNRNSSDRFEKKHPSPKLIYKATLSEDILDPSIDDTTDTIWRNRTFHGYSPSGTIEQKHVIYANYGRPQDFKLLEQAGVSVHDRVVLVRYGECFRGLKVRNAQERGAVAVLIYSDPADDGYAIGPVYPEGPWRPSNGIERGSVQFNSACGGDPLRADPRYRTLLNTSVQELCGVDFIHELIPSIPSIPLSYRDALPLLQNLGGPVAADISIDFVGGLGNLTYHVGPSRGVVNLIVDNENSVRDIPNVVGVIPGSLPPEKDMPVLLGNHRDAWVYGAADPNSGTAALIEVARGLGRLYTEHNWCPLRTIYLLSWSGEEYGLLGSTGWAELHPSLLKRALVYLNTDTVVSGDHLSVSASPSLISLWKQVLGDLTTTSSSSSSDHMERRKLQHKLHFANPPYGEIRDANTNWEMQKTRGGEDDWKIGVLGSGSDYTVFLDHFGIPSMDFSFGKSTGHYGQYHSIYDSFAWMDQFGGRDGERGSAFDLMAFAAKIWGILAIRMATSEVVPLDLIVQGQALTKYTTHIEDQLKSSDELKLQNLTSAVDSYKQAAAKLHLKCKNNHKEFKAQFRSMIESRYKVDDCNEKIALSERRFLSKDGLPRRPWFKHVLQAPGMDLGYAAEAFPGIQQALDEKNFALAQVQLDVTADRIQAAATFLSESI</sequence>
<evidence type="ECO:0000259" key="4">
    <source>
        <dbReference type="Pfam" id="PF04253"/>
    </source>
</evidence>
<dbReference type="AlphaFoldDB" id="A0A9K3LYL9"/>
<name>A0A9K3LYL9_9STRA</name>
<dbReference type="InterPro" id="IPR039373">
    <property type="entry name" value="Peptidase_M28B"/>
</dbReference>
<evidence type="ECO:0000259" key="3">
    <source>
        <dbReference type="Pfam" id="PF02225"/>
    </source>
</evidence>
<feature type="transmembrane region" description="Helical" evidence="2">
    <location>
        <begin position="9"/>
        <end position="27"/>
    </location>
</feature>
<reference evidence="6" key="2">
    <citation type="submission" date="2021-04" db="EMBL/GenBank/DDBJ databases">
        <authorList>
            <person name="Podell S."/>
        </authorList>
    </citation>
    <scope>NUCLEOTIDE SEQUENCE</scope>
    <source>
        <strain evidence="6">Hildebrandi</strain>
    </source>
</reference>
<dbReference type="GO" id="GO:0004177">
    <property type="term" value="F:aminopeptidase activity"/>
    <property type="evidence" value="ECO:0007669"/>
    <property type="project" value="UniProtKB-KW"/>
</dbReference>
<comment type="caution">
    <text evidence="6">The sequence shown here is derived from an EMBL/GenBank/DDBJ whole genome shotgun (WGS) entry which is preliminary data.</text>
</comment>
<dbReference type="Pfam" id="PF04389">
    <property type="entry name" value="Peptidase_M28"/>
    <property type="match status" value="1"/>
</dbReference>
<evidence type="ECO:0000256" key="2">
    <source>
        <dbReference type="SAM" id="Phobius"/>
    </source>
</evidence>
<evidence type="ECO:0000259" key="5">
    <source>
        <dbReference type="Pfam" id="PF04389"/>
    </source>
</evidence>
<evidence type="ECO:0000313" key="6">
    <source>
        <dbReference type="EMBL" id="KAG7370567.1"/>
    </source>
</evidence>
<organism evidence="6 7">
    <name type="scientific">Nitzschia inconspicua</name>
    <dbReference type="NCBI Taxonomy" id="303405"/>
    <lineage>
        <taxon>Eukaryota</taxon>
        <taxon>Sar</taxon>
        <taxon>Stramenopiles</taxon>
        <taxon>Ochrophyta</taxon>
        <taxon>Bacillariophyta</taxon>
        <taxon>Bacillariophyceae</taxon>
        <taxon>Bacillariophycidae</taxon>
        <taxon>Bacillariales</taxon>
        <taxon>Bacillariaceae</taxon>
        <taxon>Nitzschia</taxon>
    </lineage>
</organism>
<dbReference type="Pfam" id="PF04253">
    <property type="entry name" value="TFR_dimer"/>
    <property type="match status" value="1"/>
</dbReference>
<dbReference type="Pfam" id="PF02225">
    <property type="entry name" value="PA"/>
    <property type="match status" value="1"/>
</dbReference>
<keyword evidence="6" id="KW-0031">Aminopeptidase</keyword>
<dbReference type="InterPro" id="IPR007484">
    <property type="entry name" value="Peptidase_M28"/>
</dbReference>
<keyword evidence="2" id="KW-0812">Transmembrane</keyword>
<dbReference type="FunFam" id="3.40.630.10:FF:000101">
    <property type="entry name" value="N-acetylated alpha-linked acidic dipeptidase like 1"/>
    <property type="match status" value="1"/>
</dbReference>